<dbReference type="Proteomes" id="UP000502998">
    <property type="component" value="Chromosome"/>
</dbReference>
<evidence type="ECO:0000256" key="7">
    <source>
        <dbReference type="ARBA" id="ARBA00023284"/>
    </source>
</evidence>
<dbReference type="EMBL" id="AP022822">
    <property type="protein sequence ID" value="BCA86257.1"/>
    <property type="molecule type" value="Genomic_DNA"/>
</dbReference>
<dbReference type="InterPro" id="IPR023753">
    <property type="entry name" value="FAD/NAD-binding_dom"/>
</dbReference>
<keyword evidence="6" id="KW-0558">Oxidation</keyword>
<dbReference type="KEGG" id="esg:EsVE80_17800"/>
<gene>
    <name evidence="10" type="ORF">EsVE80_17800</name>
</gene>
<proteinExistence type="inferred from homology"/>
<dbReference type="Gene3D" id="3.30.390.30">
    <property type="match status" value="1"/>
</dbReference>
<evidence type="ECO:0000259" key="8">
    <source>
        <dbReference type="Pfam" id="PF02852"/>
    </source>
</evidence>
<keyword evidence="3" id="KW-0285">Flavoprotein</keyword>
<dbReference type="Pfam" id="PF07992">
    <property type="entry name" value="Pyr_redox_2"/>
    <property type="match status" value="1"/>
</dbReference>
<sequence>MRIIIIGGSHAGIAIAKYLIKFDCHLDIILINDTSNLAFVPSTINFIFEGYSTIDNLTTDRIATKKTLEEMGINIKLNSPVTKIIPTTKTIQFLDNNLYQKELTYDRLILAMGSAKFSLSSFAPIQDNQQLLTYKSPAETIHAYQKIMASKEIAIVGAGLIGMELASSLTRVPNKKIEIFDQMNQPLFRYFDENITHILLKKKPSCVTFTFGKTLHSTTKKDNKVCLSFFDQTKVRADVAIFATNPKPNIAIIPSPIMLDFDNTVMTNSYMQTSDPNIYAIGDLVKVPFSFKVKKAYLPLISIARKTALIAACHIAKLPIPSIKPVQRTIGTKIFDSYLGSTGITSAEASLLNLNVSSVTKSFTHYSSLPQYANFSLTLKIIFDTKSHLLLGAQLITNLHEALHLITLLAQAIVDGKTIEALLFHEQFYAPFLSADTDFISEIVLQALHSFSA</sequence>
<evidence type="ECO:0000256" key="6">
    <source>
        <dbReference type="ARBA" id="ARBA00023097"/>
    </source>
</evidence>
<name>A0A679IS56_9ENTE</name>
<feature type="domain" description="Pyridine nucleotide-disulphide oxidoreductase dimerisation" evidence="8">
    <location>
        <begin position="334"/>
        <end position="434"/>
    </location>
</feature>
<dbReference type="SUPFAM" id="SSF51905">
    <property type="entry name" value="FAD/NAD(P)-binding domain"/>
    <property type="match status" value="2"/>
</dbReference>
<organism evidence="10 11">
    <name type="scientific">Enterococcus saigonensis</name>
    <dbReference type="NCBI Taxonomy" id="1805431"/>
    <lineage>
        <taxon>Bacteria</taxon>
        <taxon>Bacillati</taxon>
        <taxon>Bacillota</taxon>
        <taxon>Bacilli</taxon>
        <taxon>Lactobacillales</taxon>
        <taxon>Enterococcaceae</taxon>
        <taxon>Enterococcus</taxon>
    </lineage>
</organism>
<dbReference type="InterPro" id="IPR016156">
    <property type="entry name" value="FAD/NAD-linked_Rdtase_dimer_sf"/>
</dbReference>
<keyword evidence="11" id="KW-1185">Reference proteome</keyword>
<evidence type="ECO:0000313" key="11">
    <source>
        <dbReference type="Proteomes" id="UP000502998"/>
    </source>
</evidence>
<keyword evidence="7" id="KW-0676">Redox-active center</keyword>
<dbReference type="GO" id="GO:0016491">
    <property type="term" value="F:oxidoreductase activity"/>
    <property type="evidence" value="ECO:0007669"/>
    <property type="project" value="UniProtKB-KW"/>
</dbReference>
<protein>
    <submittedName>
        <fullName evidence="10">Oxidoreductase</fullName>
    </submittedName>
</protein>
<evidence type="ECO:0000259" key="9">
    <source>
        <dbReference type="Pfam" id="PF07992"/>
    </source>
</evidence>
<keyword evidence="4" id="KW-0274">FAD</keyword>
<evidence type="ECO:0000313" key="10">
    <source>
        <dbReference type="EMBL" id="BCA86257.1"/>
    </source>
</evidence>
<comment type="similarity">
    <text evidence="2">Belongs to the class-III pyridine nucleotide-disulfide oxidoreductase family.</text>
</comment>
<dbReference type="Gene3D" id="3.50.50.60">
    <property type="entry name" value="FAD/NAD(P)-binding domain"/>
    <property type="match status" value="2"/>
</dbReference>
<accession>A0A679IS56</accession>
<dbReference type="PRINTS" id="PR00469">
    <property type="entry name" value="PNDRDTASEII"/>
</dbReference>
<dbReference type="Pfam" id="PF02852">
    <property type="entry name" value="Pyr_redox_dim"/>
    <property type="match status" value="1"/>
</dbReference>
<comment type="cofactor">
    <cofactor evidence="1">
        <name>FAD</name>
        <dbReference type="ChEBI" id="CHEBI:57692"/>
    </cofactor>
</comment>
<dbReference type="RefSeq" id="WP_173103432.1">
    <property type="nucleotide sequence ID" value="NZ_AP022822.1"/>
</dbReference>
<dbReference type="InterPro" id="IPR004099">
    <property type="entry name" value="Pyr_nucl-diS_OxRdtase_dimer"/>
</dbReference>
<evidence type="ECO:0000256" key="3">
    <source>
        <dbReference type="ARBA" id="ARBA00022630"/>
    </source>
</evidence>
<dbReference type="AlphaFoldDB" id="A0A679IS56"/>
<dbReference type="SUPFAM" id="SSF55424">
    <property type="entry name" value="FAD/NAD-linked reductases, dimerisation (C-terminal) domain"/>
    <property type="match status" value="1"/>
</dbReference>
<dbReference type="InterPro" id="IPR036188">
    <property type="entry name" value="FAD/NAD-bd_sf"/>
</dbReference>
<dbReference type="PRINTS" id="PR00368">
    <property type="entry name" value="FADPNR"/>
</dbReference>
<dbReference type="PANTHER" id="PTHR43429">
    <property type="entry name" value="PYRIDINE NUCLEOTIDE-DISULFIDE OXIDOREDUCTASE DOMAIN-CONTAINING"/>
    <property type="match status" value="1"/>
</dbReference>
<dbReference type="InterPro" id="IPR050260">
    <property type="entry name" value="FAD-bd_OxRdtase"/>
</dbReference>
<dbReference type="PANTHER" id="PTHR43429:SF1">
    <property type="entry name" value="NAD(P)H SULFUR OXIDOREDUCTASE (COA-DEPENDENT)"/>
    <property type="match status" value="1"/>
</dbReference>
<reference evidence="10 11" key="1">
    <citation type="submission" date="2020-02" db="EMBL/GenBank/DDBJ databases">
        <title>Characterization of vanA genotype vancomycin-resistant Enterococcus saigonensis VE80.</title>
        <authorList>
            <person name="Harada T."/>
            <person name="Motooka D."/>
            <person name="Nakamura S."/>
            <person name="Yamamoto Y."/>
            <person name="Kawahara R."/>
            <person name="Kawatsu K."/>
        </authorList>
    </citation>
    <scope>NUCLEOTIDE SEQUENCE [LARGE SCALE GENOMIC DNA]</scope>
    <source>
        <strain evidence="10 11">VE80</strain>
    </source>
</reference>
<keyword evidence="5" id="KW-0560">Oxidoreductase</keyword>
<evidence type="ECO:0000256" key="2">
    <source>
        <dbReference type="ARBA" id="ARBA00009130"/>
    </source>
</evidence>
<feature type="domain" description="FAD/NAD(P)-binding" evidence="9">
    <location>
        <begin position="1"/>
        <end position="290"/>
    </location>
</feature>
<evidence type="ECO:0000256" key="1">
    <source>
        <dbReference type="ARBA" id="ARBA00001974"/>
    </source>
</evidence>
<evidence type="ECO:0000256" key="4">
    <source>
        <dbReference type="ARBA" id="ARBA00022827"/>
    </source>
</evidence>
<evidence type="ECO:0000256" key="5">
    <source>
        <dbReference type="ARBA" id="ARBA00023002"/>
    </source>
</evidence>